<comment type="caution">
    <text evidence="7">The sequence shown here is derived from an EMBL/GenBank/DDBJ whole genome shotgun (WGS) entry which is preliminary data.</text>
</comment>
<evidence type="ECO:0000256" key="2">
    <source>
        <dbReference type="ARBA" id="ARBA00022729"/>
    </source>
</evidence>
<evidence type="ECO:0000256" key="1">
    <source>
        <dbReference type="ARBA" id="ARBA00022475"/>
    </source>
</evidence>
<evidence type="ECO:0000256" key="5">
    <source>
        <dbReference type="ARBA" id="ARBA00023288"/>
    </source>
</evidence>
<feature type="domain" description="Flagellar assembly protein T C-terminal" evidence="6">
    <location>
        <begin position="226"/>
        <end position="301"/>
    </location>
</feature>
<evidence type="ECO:0000259" key="6">
    <source>
        <dbReference type="Pfam" id="PF16538"/>
    </source>
</evidence>
<evidence type="ECO:0000256" key="4">
    <source>
        <dbReference type="ARBA" id="ARBA00023139"/>
    </source>
</evidence>
<keyword evidence="2" id="KW-0732">Signal</keyword>
<dbReference type="Pfam" id="PF03783">
    <property type="entry name" value="CsgG"/>
    <property type="match status" value="1"/>
</dbReference>
<keyword evidence="4" id="KW-0564">Palmitate</keyword>
<dbReference type="PANTHER" id="PTHR41164:SF1">
    <property type="entry name" value="CURLI PRODUCTION ASSEMBLY_TRANSPORT COMPONENT CSGG"/>
    <property type="match status" value="1"/>
</dbReference>
<evidence type="ECO:0000256" key="3">
    <source>
        <dbReference type="ARBA" id="ARBA00023136"/>
    </source>
</evidence>
<proteinExistence type="predicted"/>
<dbReference type="Gene3D" id="3.40.50.10610">
    <property type="entry name" value="ABC-type transport auxiliary lipoprotein component"/>
    <property type="match status" value="2"/>
</dbReference>
<gene>
    <name evidence="7" type="ORF">RQX22_07640</name>
</gene>
<evidence type="ECO:0000313" key="7">
    <source>
        <dbReference type="EMBL" id="MDT9598816.1"/>
    </source>
</evidence>
<dbReference type="InterPro" id="IPR005534">
    <property type="entry name" value="Curli_assmbl/transp-comp_CsgG"/>
</dbReference>
<dbReference type="RefSeq" id="WP_315725191.1">
    <property type="nucleotide sequence ID" value="NZ_JAVUPU010000003.1"/>
</dbReference>
<protein>
    <submittedName>
        <fullName evidence="7">CsgG/HfaB family protein</fullName>
    </submittedName>
</protein>
<sequence length="309" mass="31717">MLPQTVYAQPAASAAPIPVVPGPKRTVAVGEIEANGGFEASENWNVGAGVSAMLTTALANTDRFVMVERGTLTGILNEQQLQASKVAGGTPSRERMTPAHYIIVGSVTDFGSPRSGGGFSIGGSRKGMIGGLGTSRKTGKVGLDLRIVDSRTGKILKSFVVSSKVTQSGIALSGGYKGIALGGDQFSKTPLGEATRRALHDAVVQIATVLAATSWEGRVVEAEGSGVIINLGQEAGVVAGDRLHVERVAKVLTDPATGQILSEERYRVGTLTVTGVEARIARANFTSVDGSAAAARGDLVIPAGAPRSR</sequence>
<organism evidence="7 8">
    <name type="scientific">Sphingosinicella rhizophila</name>
    <dbReference type="NCBI Taxonomy" id="3050082"/>
    <lineage>
        <taxon>Bacteria</taxon>
        <taxon>Pseudomonadati</taxon>
        <taxon>Pseudomonadota</taxon>
        <taxon>Alphaproteobacteria</taxon>
        <taxon>Sphingomonadales</taxon>
        <taxon>Sphingosinicellaceae</taxon>
        <taxon>Sphingosinicella</taxon>
    </lineage>
</organism>
<accession>A0ABU3Q5Y1</accession>
<reference evidence="7 8" key="1">
    <citation type="submission" date="2023-05" db="EMBL/GenBank/DDBJ databases">
        <authorList>
            <person name="Guo Y."/>
        </authorList>
    </citation>
    <scope>NUCLEOTIDE SEQUENCE [LARGE SCALE GENOMIC DNA]</scope>
    <source>
        <strain evidence="7 8">GR2756</strain>
    </source>
</reference>
<dbReference type="InterPro" id="IPR032388">
    <property type="entry name" value="FlgT_C"/>
</dbReference>
<keyword evidence="8" id="KW-1185">Reference proteome</keyword>
<dbReference type="PANTHER" id="PTHR41164">
    <property type="entry name" value="CURLI PRODUCTION ASSEMBLY/TRANSPORT COMPONENT CSGG"/>
    <property type="match status" value="1"/>
</dbReference>
<dbReference type="EMBL" id="JAVUPU010000003">
    <property type="protein sequence ID" value="MDT9598816.1"/>
    <property type="molecule type" value="Genomic_DNA"/>
</dbReference>
<keyword evidence="5" id="KW-0449">Lipoprotein</keyword>
<dbReference type="Pfam" id="PF16538">
    <property type="entry name" value="FlgT_C"/>
    <property type="match status" value="1"/>
</dbReference>
<keyword evidence="1" id="KW-1003">Cell membrane</keyword>
<name>A0ABU3Q5Y1_9SPHN</name>
<dbReference type="Proteomes" id="UP001259572">
    <property type="component" value="Unassembled WGS sequence"/>
</dbReference>
<keyword evidence="3" id="KW-0472">Membrane</keyword>
<evidence type="ECO:0000313" key="8">
    <source>
        <dbReference type="Proteomes" id="UP001259572"/>
    </source>
</evidence>